<accession>A0ACB9M397</accession>
<protein>
    <submittedName>
        <fullName evidence="1">Uncharacterized protein</fullName>
    </submittedName>
</protein>
<comment type="caution">
    <text evidence="1">The sequence shown here is derived from an EMBL/GenBank/DDBJ whole genome shotgun (WGS) entry which is preliminary data.</text>
</comment>
<sequence>MSIRLPHGFLLGVILVSLLFPLGSSDASSGSTSNGTKAGTPDKPRGHGSVPVVVFILLCVAAAAVLLSLFLYQLWQRKKRALQHAPLLKLFEEDDDLDELGLRD</sequence>
<organism evidence="1 2">
    <name type="scientific">Melastoma candidum</name>
    <dbReference type="NCBI Taxonomy" id="119954"/>
    <lineage>
        <taxon>Eukaryota</taxon>
        <taxon>Viridiplantae</taxon>
        <taxon>Streptophyta</taxon>
        <taxon>Embryophyta</taxon>
        <taxon>Tracheophyta</taxon>
        <taxon>Spermatophyta</taxon>
        <taxon>Magnoliopsida</taxon>
        <taxon>eudicotyledons</taxon>
        <taxon>Gunneridae</taxon>
        <taxon>Pentapetalae</taxon>
        <taxon>rosids</taxon>
        <taxon>malvids</taxon>
        <taxon>Myrtales</taxon>
        <taxon>Melastomataceae</taxon>
        <taxon>Melastomatoideae</taxon>
        <taxon>Melastomateae</taxon>
        <taxon>Melastoma</taxon>
    </lineage>
</organism>
<keyword evidence="2" id="KW-1185">Reference proteome</keyword>
<gene>
    <name evidence="1" type="ORF">MLD38_032227</name>
</gene>
<proteinExistence type="predicted"/>
<name>A0ACB9M397_9MYRT</name>
<dbReference type="Proteomes" id="UP001057402">
    <property type="component" value="Chromosome 10"/>
</dbReference>
<reference evidence="2" key="1">
    <citation type="journal article" date="2023" name="Front. Plant Sci.">
        <title>Chromosomal-level genome assembly of Melastoma candidum provides insights into trichome evolution.</title>
        <authorList>
            <person name="Zhong Y."/>
            <person name="Wu W."/>
            <person name="Sun C."/>
            <person name="Zou P."/>
            <person name="Liu Y."/>
            <person name="Dai S."/>
            <person name="Zhou R."/>
        </authorList>
    </citation>
    <scope>NUCLEOTIDE SEQUENCE [LARGE SCALE GENOMIC DNA]</scope>
</reference>
<dbReference type="EMBL" id="CM042889">
    <property type="protein sequence ID" value="KAI4318535.1"/>
    <property type="molecule type" value="Genomic_DNA"/>
</dbReference>
<evidence type="ECO:0000313" key="2">
    <source>
        <dbReference type="Proteomes" id="UP001057402"/>
    </source>
</evidence>
<evidence type="ECO:0000313" key="1">
    <source>
        <dbReference type="EMBL" id="KAI4318535.1"/>
    </source>
</evidence>